<dbReference type="InterPro" id="IPR003477">
    <property type="entry name" value="PemK-like"/>
</dbReference>
<sequence>MSNAIKGFILEQDYNNWNNIKKEIAKENISVGFKNRDIFYMNMGKNIGFEQDGKGENFVRPVVVVKGFNKNMFFGIPLSTKIKEGKFYYRFSFYKKDKEVVNIALLSQMRLFSTKRLLNKIGMNIEDFKNVKNKFKELID</sequence>
<reference evidence="1 2" key="1">
    <citation type="submission" date="2018-02" db="EMBL/GenBank/DDBJ databases">
        <title>Subsurface microbial communities from deep shales in Ohio and West Virginia, USA.</title>
        <authorList>
            <person name="Wrighton K."/>
        </authorList>
    </citation>
    <scope>NUCLEOTIDE SEQUENCE [LARGE SCALE GENOMIC DNA]</scope>
    <source>
        <strain evidence="1 2">MARC-MIP3H16</strain>
    </source>
</reference>
<dbReference type="Proteomes" id="UP000239861">
    <property type="component" value="Unassembled WGS sequence"/>
</dbReference>
<organism evidence="1 2">
    <name type="scientific">Malaciobacter marinus</name>
    <dbReference type="NCBI Taxonomy" id="505249"/>
    <lineage>
        <taxon>Bacteria</taxon>
        <taxon>Pseudomonadati</taxon>
        <taxon>Campylobacterota</taxon>
        <taxon>Epsilonproteobacteria</taxon>
        <taxon>Campylobacterales</taxon>
        <taxon>Arcobacteraceae</taxon>
        <taxon>Malaciobacter</taxon>
    </lineage>
</organism>
<dbReference type="AlphaFoldDB" id="A0AB36ZXL7"/>
<dbReference type="SUPFAM" id="SSF50118">
    <property type="entry name" value="Cell growth inhibitor/plasmid maintenance toxic component"/>
    <property type="match status" value="1"/>
</dbReference>
<name>A0AB36ZXL7_9BACT</name>
<accession>A0AB36ZXL7</accession>
<dbReference type="EMBL" id="PTIW01000009">
    <property type="protein sequence ID" value="PPK61487.1"/>
    <property type="molecule type" value="Genomic_DNA"/>
</dbReference>
<dbReference type="Pfam" id="PF02452">
    <property type="entry name" value="PemK_toxin"/>
    <property type="match status" value="1"/>
</dbReference>
<evidence type="ECO:0000313" key="2">
    <source>
        <dbReference type="Proteomes" id="UP000239861"/>
    </source>
</evidence>
<dbReference type="Gene3D" id="2.30.30.110">
    <property type="match status" value="1"/>
</dbReference>
<comment type="caution">
    <text evidence="1">The sequence shown here is derived from an EMBL/GenBank/DDBJ whole genome shotgun (WGS) entry which is preliminary data.</text>
</comment>
<protein>
    <submittedName>
        <fullName evidence="1">mRNA interferase MazF</fullName>
    </submittedName>
</protein>
<dbReference type="InterPro" id="IPR011067">
    <property type="entry name" value="Plasmid_toxin/cell-grow_inhib"/>
</dbReference>
<dbReference type="GO" id="GO:0003677">
    <property type="term" value="F:DNA binding"/>
    <property type="evidence" value="ECO:0007669"/>
    <property type="project" value="InterPro"/>
</dbReference>
<gene>
    <name evidence="1" type="ORF">B0F89_1096</name>
</gene>
<proteinExistence type="predicted"/>
<evidence type="ECO:0000313" key="1">
    <source>
        <dbReference type="EMBL" id="PPK61487.1"/>
    </source>
</evidence>